<dbReference type="InterPro" id="IPR005311">
    <property type="entry name" value="PBP_dimer"/>
</dbReference>
<dbReference type="Gene3D" id="3.90.1310.10">
    <property type="entry name" value="Penicillin-binding protein 2a (Domain 2)"/>
    <property type="match status" value="1"/>
</dbReference>
<evidence type="ECO:0000259" key="6">
    <source>
        <dbReference type="Pfam" id="PF00905"/>
    </source>
</evidence>
<accession>A0ABS5AKZ9</accession>
<comment type="caution">
    <text evidence="8">The sequence shown here is derived from an EMBL/GenBank/DDBJ whole genome shotgun (WGS) entry which is preliminary data.</text>
</comment>
<keyword evidence="5" id="KW-1133">Transmembrane helix</keyword>
<evidence type="ECO:0000256" key="1">
    <source>
        <dbReference type="ARBA" id="ARBA00004370"/>
    </source>
</evidence>
<dbReference type="Gene3D" id="3.30.450.330">
    <property type="match status" value="1"/>
</dbReference>
<dbReference type="InterPro" id="IPR036138">
    <property type="entry name" value="PBP_dimer_sf"/>
</dbReference>
<organism evidence="8 9">
    <name type="scientific">Crossiella equi</name>
    <dbReference type="NCBI Taxonomy" id="130796"/>
    <lineage>
        <taxon>Bacteria</taxon>
        <taxon>Bacillati</taxon>
        <taxon>Actinomycetota</taxon>
        <taxon>Actinomycetes</taxon>
        <taxon>Pseudonocardiales</taxon>
        <taxon>Pseudonocardiaceae</taxon>
        <taxon>Crossiella</taxon>
    </lineage>
</organism>
<dbReference type="PANTHER" id="PTHR30627">
    <property type="entry name" value="PEPTIDOGLYCAN D,D-TRANSPEPTIDASE"/>
    <property type="match status" value="1"/>
</dbReference>
<dbReference type="Proteomes" id="UP001519363">
    <property type="component" value="Unassembled WGS sequence"/>
</dbReference>
<dbReference type="SUPFAM" id="SSF56601">
    <property type="entry name" value="beta-lactamase/transpeptidase-like"/>
    <property type="match status" value="1"/>
</dbReference>
<feature type="domain" description="Penicillin-binding protein transpeptidase" evidence="6">
    <location>
        <begin position="299"/>
        <end position="612"/>
    </location>
</feature>
<dbReference type="PANTHER" id="PTHR30627:SF1">
    <property type="entry name" value="PEPTIDOGLYCAN D,D-TRANSPEPTIDASE FTSI"/>
    <property type="match status" value="1"/>
</dbReference>
<proteinExistence type="inferred from homology"/>
<feature type="compositionally biased region" description="Basic residues" evidence="4">
    <location>
        <begin position="1"/>
        <end position="16"/>
    </location>
</feature>
<dbReference type="RefSeq" id="WP_086782112.1">
    <property type="nucleotide sequence ID" value="NZ_JAGIOO010000001.1"/>
</dbReference>
<dbReference type="GO" id="GO:0051301">
    <property type="term" value="P:cell division"/>
    <property type="evidence" value="ECO:0007669"/>
    <property type="project" value="UniProtKB-KW"/>
</dbReference>
<keyword evidence="8" id="KW-0132">Cell division</keyword>
<keyword evidence="8" id="KW-0131">Cell cycle</keyword>
<evidence type="ECO:0000259" key="7">
    <source>
        <dbReference type="Pfam" id="PF03717"/>
    </source>
</evidence>
<evidence type="ECO:0000256" key="4">
    <source>
        <dbReference type="SAM" id="MobiDB-lite"/>
    </source>
</evidence>
<feature type="region of interest" description="Disordered" evidence="4">
    <location>
        <begin position="1"/>
        <end position="26"/>
    </location>
</feature>
<evidence type="ECO:0000256" key="5">
    <source>
        <dbReference type="SAM" id="Phobius"/>
    </source>
</evidence>
<dbReference type="InterPro" id="IPR050515">
    <property type="entry name" value="Beta-lactam/transpept"/>
</dbReference>
<evidence type="ECO:0000256" key="2">
    <source>
        <dbReference type="ARBA" id="ARBA00007171"/>
    </source>
</evidence>
<evidence type="ECO:0000313" key="9">
    <source>
        <dbReference type="Proteomes" id="UP001519363"/>
    </source>
</evidence>
<gene>
    <name evidence="8" type="ORF">JOF53_006113</name>
</gene>
<dbReference type="InterPro" id="IPR001460">
    <property type="entry name" value="PCN-bd_Tpept"/>
</dbReference>
<comment type="similarity">
    <text evidence="2">Belongs to the transpeptidase family.</text>
</comment>
<evidence type="ECO:0000313" key="8">
    <source>
        <dbReference type="EMBL" id="MBP2477241.1"/>
    </source>
</evidence>
<dbReference type="SUPFAM" id="SSF56519">
    <property type="entry name" value="Penicillin binding protein dimerisation domain"/>
    <property type="match status" value="1"/>
</dbReference>
<keyword evidence="9" id="KW-1185">Reference proteome</keyword>
<protein>
    <submittedName>
        <fullName evidence="8">Cell division protein FtsI (Penicillin-binding protein 3)</fullName>
    </submittedName>
</protein>
<feature type="domain" description="Penicillin-binding protein dimerisation" evidence="7">
    <location>
        <begin position="78"/>
        <end position="250"/>
    </location>
</feature>
<sequence length="638" mass="68986">MQRSRTNRPVRARSVRGARTNRAQGGFGNHRARAVVGRILLVIALVAAGVKLIEVQVINAAELSAASRKQRTTSLDLPGSRGSITDRNGKLLAFSSQSAALYALPQRITQLWDADHERAKTSGGKPVPNGEERKKAIAAKMKQVLGDQIDENEVLKKLQSDAKYVVLATGVEPGKARDINKAVNDVGVERREERQYPGGALASDIIGFANWRLEEKPNRLGGLMGLEGMRNNVLTGKNGQRVVDTWANNDEAVIPGSERELVPPTPGSDLELTIDADVQYRLQEMLVDYAQRAKARSASAVVLDVKTGEVVAIADDKPFDLNNFKDSTPAQHNLQAVTSPFEPGSVNKIVTAAAGIEYGLVEPTTVLNVPGTKSYPGYVVSDAWDHGVLRMSFAGVLGKSSNVGTLMVADQIGPDRYADMLNRFGLGQLTGVGLPGESRGQLPARNQWSGSTFGNLPIGQGLSMTVLQMAGMYQAIANDGKRIPPRILRAEVGPNKDRRVEKQPDAVQVVSPQTAKTVREMMRAVAQHVPGKPNLSGTGPEAALQGYQISGKTGTAQQIDPRTKRYSQDLYWITFAGILPADNPRYVVGLMLDQPQRGLPESRSAAPLFHDIASYLVQKYQIPVSNPTESPIQELIVP</sequence>
<keyword evidence="5" id="KW-0812">Transmembrane</keyword>
<keyword evidence="3 5" id="KW-0472">Membrane</keyword>
<dbReference type="Pfam" id="PF03717">
    <property type="entry name" value="PBP_dimer"/>
    <property type="match status" value="1"/>
</dbReference>
<dbReference type="Pfam" id="PF00905">
    <property type="entry name" value="Transpeptidase"/>
    <property type="match status" value="1"/>
</dbReference>
<comment type="subcellular location">
    <subcellularLocation>
        <location evidence="1">Membrane</location>
    </subcellularLocation>
</comment>
<dbReference type="Gene3D" id="3.40.710.10">
    <property type="entry name" value="DD-peptidase/beta-lactamase superfamily"/>
    <property type="match status" value="1"/>
</dbReference>
<dbReference type="EMBL" id="JAGIOO010000001">
    <property type="protein sequence ID" value="MBP2477241.1"/>
    <property type="molecule type" value="Genomic_DNA"/>
</dbReference>
<dbReference type="InterPro" id="IPR012338">
    <property type="entry name" value="Beta-lactam/transpept-like"/>
</dbReference>
<name>A0ABS5AKZ9_9PSEU</name>
<evidence type="ECO:0000256" key="3">
    <source>
        <dbReference type="ARBA" id="ARBA00023136"/>
    </source>
</evidence>
<reference evidence="8 9" key="1">
    <citation type="submission" date="2021-03" db="EMBL/GenBank/DDBJ databases">
        <title>Sequencing the genomes of 1000 actinobacteria strains.</title>
        <authorList>
            <person name="Klenk H.-P."/>
        </authorList>
    </citation>
    <scope>NUCLEOTIDE SEQUENCE [LARGE SCALE GENOMIC DNA]</scope>
    <source>
        <strain evidence="8 9">DSM 44580</strain>
    </source>
</reference>
<feature type="transmembrane region" description="Helical" evidence="5">
    <location>
        <begin position="35"/>
        <end position="53"/>
    </location>
</feature>